<dbReference type="EMBL" id="SYVO01000074">
    <property type="protein sequence ID" value="TKG05589.1"/>
    <property type="molecule type" value="Genomic_DNA"/>
</dbReference>
<evidence type="ECO:0000313" key="19">
    <source>
        <dbReference type="Proteomes" id="UP000305840"/>
    </source>
</evidence>
<reference evidence="10" key="4">
    <citation type="journal article" date="2018" name="Nature">
        <title>A major lineage of non-tailed dsDNA viruses as unrecognized killers of marine bacteria.</title>
        <authorList>
            <person name="Kauffman K.M."/>
            <person name="Hussain F.A."/>
            <person name="Yang J."/>
            <person name="Arevalo P."/>
            <person name="Brown J.M."/>
            <person name="Chang W.K."/>
            <person name="VanInsberghe D."/>
            <person name="Elsherbini J."/>
            <person name="Sharma R.S."/>
            <person name="Cutler M.B."/>
            <person name="Kelly L."/>
            <person name="Polz M.F."/>
        </authorList>
    </citation>
    <scope>NUCLEOTIDE SEQUENCE</scope>
    <source>
        <strain evidence="13">10N.261.46.F8</strain>
        <strain evidence="12">10N.261.51.B8</strain>
        <strain evidence="11">10N.261.52.F7</strain>
        <strain evidence="10">10N.286.55.C1</strain>
    </source>
</reference>
<dbReference type="Proteomes" id="UP000235746">
    <property type="component" value="Unassembled WGS sequence"/>
</dbReference>
<dbReference type="Pfam" id="PF02274">
    <property type="entry name" value="ADI"/>
    <property type="match status" value="1"/>
</dbReference>
<reference evidence="14 19" key="5">
    <citation type="submission" date="2019-04" db="EMBL/GenBank/DDBJ databases">
        <title>A reverse ecology approach based on a biological definition of microbial populations.</title>
        <authorList>
            <person name="Arevalo P."/>
            <person name="Vaninsberghe D."/>
            <person name="Elsherbini J."/>
            <person name="Gore J."/>
            <person name="Polz M."/>
        </authorList>
    </citation>
    <scope>NUCLEOTIDE SEQUENCE [LARGE SCALE GENOMIC DNA]</scope>
    <source>
        <strain evidence="14 19">10N.222.48.A1</strain>
    </source>
</reference>
<keyword evidence="4 8" id="KW-0963">Cytoplasm</keyword>
<protein>
    <recommendedName>
        <fullName evidence="8">Arginine deiminase</fullName>
        <shortName evidence="8">ADI</shortName>
        <ecNumber evidence="8">3.5.3.6</ecNumber>
    </recommendedName>
    <alternativeName>
        <fullName evidence="8">Arginine dihydrolase</fullName>
        <shortName evidence="8">AD</shortName>
    </alternativeName>
</protein>
<dbReference type="EMBL" id="MCXM01000009">
    <property type="protein sequence ID" value="PMK48526.1"/>
    <property type="molecule type" value="Genomic_DNA"/>
</dbReference>
<evidence type="ECO:0000313" key="16">
    <source>
        <dbReference type="Proteomes" id="UP000235406"/>
    </source>
</evidence>
<evidence type="ECO:0000256" key="2">
    <source>
        <dbReference type="ARBA" id="ARBA00005213"/>
    </source>
</evidence>
<comment type="subcellular location">
    <subcellularLocation>
        <location evidence="1 8">Cytoplasm</location>
    </subcellularLocation>
</comment>
<dbReference type="Gene3D" id="1.10.3930.10">
    <property type="entry name" value="Arginine deiminase"/>
    <property type="match status" value="1"/>
</dbReference>
<dbReference type="FunFam" id="1.10.3930.10:FF:000002">
    <property type="entry name" value="Arginine deiminase"/>
    <property type="match status" value="1"/>
</dbReference>
<dbReference type="UniPathway" id="UPA00254">
    <property type="reaction ID" value="UER00364"/>
</dbReference>
<evidence type="ECO:0000313" key="18">
    <source>
        <dbReference type="Proteomes" id="UP000235778"/>
    </source>
</evidence>
<dbReference type="SUPFAM" id="SSF55909">
    <property type="entry name" value="Pentein"/>
    <property type="match status" value="1"/>
</dbReference>
<dbReference type="PANTHER" id="PTHR47271:SF2">
    <property type="entry name" value="ARGININE DEIMINASE"/>
    <property type="match status" value="1"/>
</dbReference>
<dbReference type="AlphaFoldDB" id="A0A1B9PTU4"/>
<organism evidence="14 19">
    <name type="scientific">Vibrio lentus</name>
    <dbReference type="NCBI Taxonomy" id="136468"/>
    <lineage>
        <taxon>Bacteria</taxon>
        <taxon>Pseudomonadati</taxon>
        <taxon>Pseudomonadota</taxon>
        <taxon>Gammaproteobacteria</taxon>
        <taxon>Vibrionales</taxon>
        <taxon>Vibrionaceae</taxon>
        <taxon>Vibrio</taxon>
    </lineage>
</organism>
<dbReference type="PANTHER" id="PTHR47271">
    <property type="entry name" value="ARGININE DEIMINASE"/>
    <property type="match status" value="1"/>
</dbReference>
<dbReference type="GO" id="GO:0005737">
    <property type="term" value="C:cytoplasm"/>
    <property type="evidence" value="ECO:0007669"/>
    <property type="project" value="UniProtKB-SubCell"/>
</dbReference>
<dbReference type="NCBIfam" id="NF002381">
    <property type="entry name" value="PRK01388.1"/>
    <property type="match status" value="1"/>
</dbReference>
<sequence>MSKLYVGSEVGQLRRVLLNRPERALTHLTPSNCHELLFDDVLAVEAAGEEHDAFATTLRNQDVEVLLLHDLLVETLAVAQAREWLLNTQISDFRYGPTFARDLREYLAQMDNEHLATILLGGLAYSELPIKSSSMLPKMHRPLDFVIEPLPNHLFTRDTSCWVYGGVSLNPMMMPARQRETNHLRAIYRWHPVFAGQDFIKYFGDEDLHYDNANIEGGDVLVIGKGAVLIGISERTKPQGVENLAASLFKSGQAKEVIAIDLPKHRSCMHLDTVMTHMDIDTFSVYPEIVRKDLDTWRLTPKENGEMRVEKAENYLTAIEGALDLDQLKIITTGGDNYEAEREQWNDANNVLTVKPGTVIGYERNVYTNEKYDKAGIEVLTIPGNELGRGRGGARCMSCPIERDGI</sequence>
<evidence type="ECO:0000313" key="13">
    <source>
        <dbReference type="EMBL" id="PMM63961.1"/>
    </source>
</evidence>
<gene>
    <name evidence="8 14" type="primary">arcA</name>
    <name evidence="13" type="ORF">BCT49_16880</name>
    <name evidence="12" type="ORF">BCT74_22145</name>
    <name evidence="11" type="ORF">BCT99_12925</name>
    <name evidence="10" type="ORF">BCV30_20225</name>
    <name evidence="14" type="ORF">FCV91_18710</name>
</gene>
<proteinExistence type="inferred from homology"/>
<dbReference type="GO" id="GO:0016990">
    <property type="term" value="F:arginine deiminase activity"/>
    <property type="evidence" value="ECO:0007669"/>
    <property type="project" value="UniProtKB-UniRule"/>
</dbReference>
<reference evidence="10" key="2">
    <citation type="submission" date="2016-07" db="EMBL/GenBank/DDBJ databases">
        <authorList>
            <person name="Wan K."/>
            <person name="Booth B."/>
            <person name="Spirohn K."/>
            <person name="Hao T."/>
            <person name="Hu Y."/>
            <person name="Calderwood M."/>
            <person name="Hill D."/>
            <person name="Mohr S."/>
            <person name="Vidal M."/>
            <person name="Celniker S."/>
            <person name="Perrimon N."/>
        </authorList>
    </citation>
    <scope>NUCLEOTIDE SEQUENCE</scope>
    <source>
        <strain evidence="13">10N.261.46.F8</strain>
        <strain evidence="12">10N.261.51.B8</strain>
        <strain evidence="10">10N.286.55.C1</strain>
    </source>
</reference>
<comment type="caution">
    <text evidence="14">The sequence shown here is derived from an EMBL/GenBank/DDBJ whole genome shotgun (WGS) entry which is preliminary data.</text>
</comment>
<comment type="similarity">
    <text evidence="3 8">Belongs to the arginine deiminase family.</text>
</comment>
<keyword evidence="5 8" id="KW-0056">Arginine metabolism</keyword>
<accession>A0A1B9PTU4</accession>
<evidence type="ECO:0000256" key="6">
    <source>
        <dbReference type="ARBA" id="ARBA00022801"/>
    </source>
</evidence>
<dbReference type="PRINTS" id="PR01466">
    <property type="entry name" value="ARGDEIMINASE"/>
</dbReference>
<reference evidence="15 16" key="1">
    <citation type="submission" date="2016-07" db="EMBL/GenBank/DDBJ databases">
        <title>Nontailed viruses are major unrecognized killers of bacteria in the ocean.</title>
        <authorList>
            <person name="Kauffman K."/>
            <person name="Hussain F."/>
            <person name="Yang J."/>
            <person name="Arevalo P."/>
            <person name="Brown J."/>
            <person name="Cutler M."/>
            <person name="Kelly L."/>
            <person name="Polz M.F."/>
        </authorList>
    </citation>
    <scope>NUCLEOTIDE SEQUENCE [LARGE SCALE GENOMIC DNA]</scope>
    <source>
        <strain evidence="16">10N.261.46.F8</strain>
        <strain evidence="17">10N.261.51.B8</strain>
        <strain evidence="15">10N.261.52.F7</strain>
        <strain evidence="18">10N.286.55.C1</strain>
    </source>
</reference>
<evidence type="ECO:0000256" key="3">
    <source>
        <dbReference type="ARBA" id="ARBA00010206"/>
    </source>
</evidence>
<evidence type="ECO:0000256" key="4">
    <source>
        <dbReference type="ARBA" id="ARBA00022490"/>
    </source>
</evidence>
<dbReference type="InterPro" id="IPR003876">
    <property type="entry name" value="Arg_deiminase"/>
</dbReference>
<evidence type="ECO:0000256" key="1">
    <source>
        <dbReference type="ARBA" id="ARBA00004496"/>
    </source>
</evidence>
<name>A0A1B9PTU4_9VIBR</name>
<comment type="catalytic activity">
    <reaction evidence="7 8">
        <text>L-arginine + H2O = L-citrulline + NH4(+)</text>
        <dbReference type="Rhea" id="RHEA:19597"/>
        <dbReference type="ChEBI" id="CHEBI:15377"/>
        <dbReference type="ChEBI" id="CHEBI:28938"/>
        <dbReference type="ChEBI" id="CHEBI:32682"/>
        <dbReference type="ChEBI" id="CHEBI:57743"/>
        <dbReference type="EC" id="3.5.3.6"/>
    </reaction>
</comment>
<evidence type="ECO:0000313" key="15">
    <source>
        <dbReference type="Proteomes" id="UP000235385"/>
    </source>
</evidence>
<dbReference type="OrthoDB" id="9807502at2"/>
<dbReference type="GeneID" id="94234101"/>
<dbReference type="PIRSF" id="PIRSF006356">
    <property type="entry name" value="Arg_deiminase"/>
    <property type="match status" value="1"/>
</dbReference>
<dbReference type="Proteomes" id="UP000305840">
    <property type="component" value="Unassembled WGS sequence"/>
</dbReference>
<dbReference type="NCBIfam" id="TIGR01078">
    <property type="entry name" value="arcA"/>
    <property type="match status" value="1"/>
</dbReference>
<evidence type="ECO:0000313" key="10">
    <source>
        <dbReference type="EMBL" id="PME55487.1"/>
    </source>
</evidence>
<dbReference type="Proteomes" id="UP000235406">
    <property type="component" value="Unassembled WGS sequence"/>
</dbReference>
<reference evidence="11" key="3">
    <citation type="submission" date="2016-07" db="EMBL/GenBank/DDBJ databases">
        <authorList>
            <person name="Kauffman K."/>
            <person name="Arevalo P."/>
            <person name="Polz M.F."/>
        </authorList>
    </citation>
    <scope>NUCLEOTIDE SEQUENCE</scope>
    <source>
        <strain evidence="11">10N.261.52.F7</strain>
    </source>
</reference>
<evidence type="ECO:0000313" key="12">
    <source>
        <dbReference type="EMBL" id="PML55858.1"/>
    </source>
</evidence>
<keyword evidence="6 8" id="KW-0378">Hydrolase</keyword>
<dbReference type="EC" id="3.5.3.6" evidence="8"/>
<dbReference type="GO" id="GO:0019546">
    <property type="term" value="P:L-arginine deiminase pathway"/>
    <property type="evidence" value="ECO:0007669"/>
    <property type="project" value="UniProtKB-UniRule"/>
</dbReference>
<feature type="active site" description="Amidino-cysteine intermediate" evidence="8 9">
    <location>
        <position position="396"/>
    </location>
</feature>
<dbReference type="Proteomes" id="UP000235778">
    <property type="component" value="Unassembled WGS sequence"/>
</dbReference>
<evidence type="ECO:0000256" key="8">
    <source>
        <dbReference type="HAMAP-Rule" id="MF_00242"/>
    </source>
</evidence>
<dbReference type="RefSeq" id="WP_009847726.1">
    <property type="nucleotide sequence ID" value="NZ_AP025499.1"/>
</dbReference>
<dbReference type="HAMAP" id="MF_00242">
    <property type="entry name" value="Arg_deiminase"/>
    <property type="match status" value="1"/>
</dbReference>
<dbReference type="Gene3D" id="3.75.10.10">
    <property type="entry name" value="L-arginine/glycine Amidinotransferase, Chain A"/>
    <property type="match status" value="1"/>
</dbReference>
<evidence type="ECO:0000313" key="14">
    <source>
        <dbReference type="EMBL" id="TKG05589.1"/>
    </source>
</evidence>
<evidence type="ECO:0000313" key="17">
    <source>
        <dbReference type="Proteomes" id="UP000235746"/>
    </source>
</evidence>
<evidence type="ECO:0000256" key="9">
    <source>
        <dbReference type="PIRSR" id="PIRSR006356-1"/>
    </source>
</evidence>
<dbReference type="EMBL" id="MCZK01000167">
    <property type="protein sequence ID" value="PMM63961.1"/>
    <property type="molecule type" value="Genomic_DNA"/>
</dbReference>
<dbReference type="EMBL" id="MCYL01000019">
    <property type="protein sequence ID" value="PML55858.1"/>
    <property type="molecule type" value="Genomic_DNA"/>
</dbReference>
<dbReference type="EMBL" id="MCSI01000192">
    <property type="protein sequence ID" value="PME55487.1"/>
    <property type="molecule type" value="Genomic_DNA"/>
</dbReference>
<evidence type="ECO:0000256" key="5">
    <source>
        <dbReference type="ARBA" id="ARBA00022503"/>
    </source>
</evidence>
<evidence type="ECO:0000256" key="7">
    <source>
        <dbReference type="ARBA" id="ARBA00049429"/>
    </source>
</evidence>
<evidence type="ECO:0000313" key="11">
    <source>
        <dbReference type="EMBL" id="PMK48526.1"/>
    </source>
</evidence>
<comment type="pathway">
    <text evidence="2 8">Amino-acid degradation; L-arginine degradation via ADI pathway; carbamoyl phosphate from L-arginine: step 1/2.</text>
</comment>